<dbReference type="InterPro" id="IPR019646">
    <property type="entry name" value="Aminoglyc_AdlTrfase"/>
</dbReference>
<evidence type="ECO:0000313" key="1">
    <source>
        <dbReference type="EMBL" id="PZW22480.1"/>
    </source>
</evidence>
<proteinExistence type="predicted"/>
<name>A0A326TYP9_THEHA</name>
<evidence type="ECO:0000313" key="2">
    <source>
        <dbReference type="Proteomes" id="UP000248806"/>
    </source>
</evidence>
<reference evidence="1 2" key="1">
    <citation type="submission" date="2018-06" db="EMBL/GenBank/DDBJ databases">
        <title>Genomic Encyclopedia of Archaeal and Bacterial Type Strains, Phase II (KMG-II): from individual species to whole genera.</title>
        <authorList>
            <person name="Goeker M."/>
        </authorList>
    </citation>
    <scope>NUCLEOTIDE SEQUENCE [LARGE SCALE GENOMIC DNA]</scope>
    <source>
        <strain evidence="1 2">ATCC BAA-1881</strain>
    </source>
</reference>
<dbReference type="Gene3D" id="3.30.460.40">
    <property type="match status" value="1"/>
</dbReference>
<evidence type="ECO:0008006" key="3">
    <source>
        <dbReference type="Google" id="ProtNLM"/>
    </source>
</evidence>
<dbReference type="OrthoDB" id="156789at2"/>
<dbReference type="AlphaFoldDB" id="A0A326TYP9"/>
<dbReference type="SUPFAM" id="SSF81301">
    <property type="entry name" value="Nucleotidyltransferase"/>
    <property type="match status" value="1"/>
</dbReference>
<dbReference type="InterPro" id="IPR043519">
    <property type="entry name" value="NT_sf"/>
</dbReference>
<comment type="caution">
    <text evidence="1">The sequence shown here is derived from an EMBL/GenBank/DDBJ whole genome shotgun (WGS) entry which is preliminary data.</text>
</comment>
<keyword evidence="2" id="KW-1185">Reference proteome</keyword>
<accession>A0A326TYP9</accession>
<sequence length="159" mass="17658">MITPTQQCALARVVQQLSAHHVAFQITGGLAALIYGSSRPLYDIDIDVAQKDMPLVCELFRNAIVMPLERLQDENFDILMLTIELDGVSIDISQAEDAYCITPDGKRFRMETNPATARRCSFAGLELPVQRKADLIAYKRLVARETDLFDIAAITEVSG</sequence>
<dbReference type="Pfam" id="PF10706">
    <property type="entry name" value="Aminoglyc_resit"/>
    <property type="match status" value="1"/>
</dbReference>
<gene>
    <name evidence="1" type="ORF">EI42_05502</name>
</gene>
<dbReference type="EMBL" id="QKUF01000033">
    <property type="protein sequence ID" value="PZW22480.1"/>
    <property type="molecule type" value="Genomic_DNA"/>
</dbReference>
<organism evidence="1 2">
    <name type="scientific">Thermosporothrix hazakensis</name>
    <dbReference type="NCBI Taxonomy" id="644383"/>
    <lineage>
        <taxon>Bacteria</taxon>
        <taxon>Bacillati</taxon>
        <taxon>Chloroflexota</taxon>
        <taxon>Ktedonobacteria</taxon>
        <taxon>Ktedonobacterales</taxon>
        <taxon>Thermosporotrichaceae</taxon>
        <taxon>Thermosporothrix</taxon>
    </lineage>
</organism>
<protein>
    <recommendedName>
        <fullName evidence="3">Nucleotidyltransferase AbiEii toxin of type IV toxin-antitoxin system</fullName>
    </recommendedName>
</protein>
<dbReference type="RefSeq" id="WP_111325750.1">
    <property type="nucleotide sequence ID" value="NZ_BIFX01000001.1"/>
</dbReference>
<dbReference type="Proteomes" id="UP000248806">
    <property type="component" value="Unassembled WGS sequence"/>
</dbReference>